<dbReference type="Gene3D" id="3.40.50.300">
    <property type="entry name" value="P-loop containing nucleotide triphosphate hydrolases"/>
    <property type="match status" value="1"/>
</dbReference>
<reference evidence="12 13" key="1">
    <citation type="submission" date="2021-03" db="EMBL/GenBank/DDBJ databases">
        <title>Fibrella sp. HMF5036 genome sequencing and assembly.</title>
        <authorList>
            <person name="Kang H."/>
            <person name="Kim H."/>
            <person name="Bae S."/>
            <person name="Joh K."/>
        </authorList>
    </citation>
    <scope>NUCLEOTIDE SEQUENCE [LARGE SCALE GENOMIC DNA]</scope>
    <source>
        <strain evidence="12 13">HMF5036</strain>
    </source>
</reference>
<protein>
    <submittedName>
        <fullName evidence="12">ABC transporter ATP-binding protein</fullName>
    </submittedName>
</protein>
<proteinExistence type="predicted"/>
<evidence type="ECO:0000256" key="9">
    <source>
        <dbReference type="SAM" id="Phobius"/>
    </source>
</evidence>
<evidence type="ECO:0000256" key="7">
    <source>
        <dbReference type="ARBA" id="ARBA00022989"/>
    </source>
</evidence>
<keyword evidence="5" id="KW-0547">Nucleotide-binding</keyword>
<feature type="domain" description="ABC transmembrane type-1" evidence="11">
    <location>
        <begin position="57"/>
        <end position="346"/>
    </location>
</feature>
<dbReference type="EMBL" id="JAFMYU010000021">
    <property type="protein sequence ID" value="MBO0933582.1"/>
    <property type="molecule type" value="Genomic_DNA"/>
</dbReference>
<dbReference type="AlphaFoldDB" id="A0A939G708"/>
<dbReference type="GO" id="GO:0015421">
    <property type="term" value="F:ABC-type oligopeptide transporter activity"/>
    <property type="evidence" value="ECO:0007669"/>
    <property type="project" value="TreeGrafter"/>
</dbReference>
<dbReference type="Gene3D" id="1.20.1560.10">
    <property type="entry name" value="ABC transporter type 1, transmembrane domain"/>
    <property type="match status" value="1"/>
</dbReference>
<evidence type="ECO:0000256" key="1">
    <source>
        <dbReference type="ARBA" id="ARBA00004651"/>
    </source>
</evidence>
<dbReference type="InterPro" id="IPR036640">
    <property type="entry name" value="ABC1_TM_sf"/>
</dbReference>
<name>A0A939G708_9BACT</name>
<accession>A0A939G708</accession>
<keyword evidence="13" id="KW-1185">Reference proteome</keyword>
<dbReference type="FunFam" id="3.40.50.300:FF:000221">
    <property type="entry name" value="Multidrug ABC transporter ATP-binding protein"/>
    <property type="match status" value="1"/>
</dbReference>
<feature type="transmembrane region" description="Helical" evidence="9">
    <location>
        <begin position="285"/>
        <end position="307"/>
    </location>
</feature>
<comment type="subcellular location">
    <subcellularLocation>
        <location evidence="1">Cell membrane</location>
        <topology evidence="1">Multi-pass membrane protein</topology>
    </subcellularLocation>
</comment>
<keyword evidence="7 9" id="KW-1133">Transmembrane helix</keyword>
<dbReference type="GO" id="GO:0005524">
    <property type="term" value="F:ATP binding"/>
    <property type="evidence" value="ECO:0007669"/>
    <property type="project" value="UniProtKB-KW"/>
</dbReference>
<dbReference type="SUPFAM" id="SSF52540">
    <property type="entry name" value="P-loop containing nucleoside triphosphate hydrolases"/>
    <property type="match status" value="1"/>
</dbReference>
<dbReference type="InterPro" id="IPR003439">
    <property type="entry name" value="ABC_transporter-like_ATP-bd"/>
</dbReference>
<dbReference type="SMART" id="SM00382">
    <property type="entry name" value="AAA"/>
    <property type="match status" value="1"/>
</dbReference>
<dbReference type="GO" id="GO:0016887">
    <property type="term" value="F:ATP hydrolysis activity"/>
    <property type="evidence" value="ECO:0007669"/>
    <property type="project" value="InterPro"/>
</dbReference>
<dbReference type="PROSITE" id="PS50929">
    <property type="entry name" value="ABC_TM1F"/>
    <property type="match status" value="1"/>
</dbReference>
<dbReference type="InterPro" id="IPR039421">
    <property type="entry name" value="Type_1_exporter"/>
</dbReference>
<dbReference type="InterPro" id="IPR011527">
    <property type="entry name" value="ABC1_TM_dom"/>
</dbReference>
<evidence type="ECO:0000313" key="12">
    <source>
        <dbReference type="EMBL" id="MBO0933582.1"/>
    </source>
</evidence>
<feature type="domain" description="ABC transporter" evidence="10">
    <location>
        <begin position="381"/>
        <end position="621"/>
    </location>
</feature>
<organism evidence="12 13">
    <name type="scientific">Fibrella aquatilis</name>
    <dbReference type="NCBI Taxonomy" id="2817059"/>
    <lineage>
        <taxon>Bacteria</taxon>
        <taxon>Pseudomonadati</taxon>
        <taxon>Bacteroidota</taxon>
        <taxon>Cytophagia</taxon>
        <taxon>Cytophagales</taxon>
        <taxon>Spirosomataceae</taxon>
        <taxon>Fibrella</taxon>
    </lineage>
</organism>
<gene>
    <name evidence="12" type="ORF">J2I48_21410</name>
</gene>
<evidence type="ECO:0000259" key="11">
    <source>
        <dbReference type="PROSITE" id="PS50929"/>
    </source>
</evidence>
<dbReference type="PANTHER" id="PTHR43394">
    <property type="entry name" value="ATP-DEPENDENT PERMEASE MDL1, MITOCHONDRIAL"/>
    <property type="match status" value="1"/>
</dbReference>
<evidence type="ECO:0000256" key="6">
    <source>
        <dbReference type="ARBA" id="ARBA00022840"/>
    </source>
</evidence>
<evidence type="ECO:0000256" key="8">
    <source>
        <dbReference type="ARBA" id="ARBA00023136"/>
    </source>
</evidence>
<evidence type="ECO:0000256" key="5">
    <source>
        <dbReference type="ARBA" id="ARBA00022741"/>
    </source>
</evidence>
<sequence>MTIINRLRAWARKGKKPASPQADEEDALISFQEQLLAMSNLPRFFKLVWETSPVLTLLNVLLRALRGVLPFLILYVAKLLIDEIVLLHGITGPRHLEHLWLLIGAEMLLVVISDASGRLVIHYADTLNDLFATRNSVMLMEHAAQLDLVQFEDSTLYDKLDRARNQTQGRTALLGHVLHQLQDISTMIFLVSGLVTYNAWLLVLLVLAVIPTFIAESYFNRKSYSLITNWTPQARELQYLCWVASTHETAKEIKIFDLSDFLVGRYKTLAYQYYNESRVLSGKRALWSSFFAVLSTLAYYAAFVYIAQQTAYGVQSIGSLTFIAGTFRHLKGIIEEVVERYIYISRGALYLKNFYDFLAITPTIRSNPLPLPFPQPIQEGFVFENVGFRYKDASRWAIRNLSFTLRAGERLALVGENGAGKTTVVKLLARLYEPTEGRILLDGHDLSCYDAQALRREIGVIFQDFVKYQMSFSDNIGVGNVWEKDNKAWVTQSARQSLADTVVDRLPNGYEQMLGRQFASGVELSGGEWQKVALGRAYMRDAQLVILDEPTAALDPHSEYEVFLRFASLTEGKMSILISHRFSTVRMADRILLLENGCIKELGSHQELLEQNGTYAYLFNLQAQGYQ</sequence>
<keyword evidence="6 12" id="KW-0067">ATP-binding</keyword>
<dbReference type="Proteomes" id="UP000664795">
    <property type="component" value="Unassembled WGS sequence"/>
</dbReference>
<keyword evidence="8 9" id="KW-0472">Membrane</keyword>
<dbReference type="InterPro" id="IPR027417">
    <property type="entry name" value="P-loop_NTPase"/>
</dbReference>
<dbReference type="SUPFAM" id="SSF90123">
    <property type="entry name" value="ABC transporter transmembrane region"/>
    <property type="match status" value="1"/>
</dbReference>
<comment type="caution">
    <text evidence="12">The sequence shown here is derived from an EMBL/GenBank/DDBJ whole genome shotgun (WGS) entry which is preliminary data.</text>
</comment>
<evidence type="ECO:0000313" key="13">
    <source>
        <dbReference type="Proteomes" id="UP000664795"/>
    </source>
</evidence>
<evidence type="ECO:0000256" key="4">
    <source>
        <dbReference type="ARBA" id="ARBA00022692"/>
    </source>
</evidence>
<keyword evidence="3" id="KW-1003">Cell membrane</keyword>
<feature type="transmembrane region" description="Helical" evidence="9">
    <location>
        <begin position="187"/>
        <end position="214"/>
    </location>
</feature>
<evidence type="ECO:0000256" key="2">
    <source>
        <dbReference type="ARBA" id="ARBA00022448"/>
    </source>
</evidence>
<evidence type="ECO:0000259" key="10">
    <source>
        <dbReference type="PROSITE" id="PS50893"/>
    </source>
</evidence>
<keyword evidence="2" id="KW-0813">Transport</keyword>
<evidence type="ECO:0000256" key="3">
    <source>
        <dbReference type="ARBA" id="ARBA00022475"/>
    </source>
</evidence>
<dbReference type="GO" id="GO:0005886">
    <property type="term" value="C:plasma membrane"/>
    <property type="evidence" value="ECO:0007669"/>
    <property type="project" value="UniProtKB-SubCell"/>
</dbReference>
<dbReference type="PROSITE" id="PS50893">
    <property type="entry name" value="ABC_TRANSPORTER_2"/>
    <property type="match status" value="1"/>
</dbReference>
<keyword evidence="4 9" id="KW-0812">Transmembrane</keyword>
<dbReference type="PANTHER" id="PTHR43394:SF1">
    <property type="entry name" value="ATP-BINDING CASSETTE SUB-FAMILY B MEMBER 10, MITOCHONDRIAL"/>
    <property type="match status" value="1"/>
</dbReference>
<dbReference type="InterPro" id="IPR003593">
    <property type="entry name" value="AAA+_ATPase"/>
</dbReference>
<dbReference type="RefSeq" id="WP_207337548.1">
    <property type="nucleotide sequence ID" value="NZ_JAFMYU010000021.1"/>
</dbReference>
<dbReference type="PROSITE" id="PS00211">
    <property type="entry name" value="ABC_TRANSPORTER_1"/>
    <property type="match status" value="1"/>
</dbReference>
<dbReference type="InterPro" id="IPR017871">
    <property type="entry name" value="ABC_transporter-like_CS"/>
</dbReference>
<dbReference type="Pfam" id="PF00005">
    <property type="entry name" value="ABC_tran"/>
    <property type="match status" value="1"/>
</dbReference>